<protein>
    <recommendedName>
        <fullName evidence="1">Carboxymuconolactone decarboxylase-like domain-containing protein</fullName>
    </recommendedName>
</protein>
<name>A0A6G1HV58_9PEZI</name>
<evidence type="ECO:0000313" key="2">
    <source>
        <dbReference type="EMBL" id="KAF2399892.1"/>
    </source>
</evidence>
<feature type="domain" description="Carboxymuconolactone decarboxylase-like" evidence="1">
    <location>
        <begin position="44"/>
        <end position="103"/>
    </location>
</feature>
<accession>A0A6G1HV58</accession>
<dbReference type="OrthoDB" id="2135488at2759"/>
<proteinExistence type="predicted"/>
<evidence type="ECO:0000313" key="3">
    <source>
        <dbReference type="Proteomes" id="UP000799640"/>
    </source>
</evidence>
<evidence type="ECO:0000259" key="1">
    <source>
        <dbReference type="Pfam" id="PF02627"/>
    </source>
</evidence>
<dbReference type="EMBL" id="ML996696">
    <property type="protein sequence ID" value="KAF2399892.1"/>
    <property type="molecule type" value="Genomic_DNA"/>
</dbReference>
<dbReference type="PANTHER" id="PTHR34846">
    <property type="entry name" value="4-CARBOXYMUCONOLACTONE DECARBOXYLASE FAMILY PROTEIN (AFU_ORTHOLOGUE AFUA_6G11590)"/>
    <property type="match status" value="1"/>
</dbReference>
<sequence>MRLPYVPNPPPNPTPDDEAIINRVVARRGARGLTPLDLTLLHSPPVTDGWNTFLGAIRTRTTLTPTVRETAICRIASLNRAWYEWEHHAPLLTAAGTSEAGLAYILSSPTQGHEPSEEAAKAGMDETLLAVLAYTDTMTANVAVREGEMQRLRAALQDERAVVELTATVAAYNAVSRFLVALDVGERNGEEGRREAMRRTGEGLVDVVPWEIYTPEG</sequence>
<reference evidence="2" key="1">
    <citation type="journal article" date="2020" name="Stud. Mycol.">
        <title>101 Dothideomycetes genomes: a test case for predicting lifestyles and emergence of pathogens.</title>
        <authorList>
            <person name="Haridas S."/>
            <person name="Albert R."/>
            <person name="Binder M."/>
            <person name="Bloem J."/>
            <person name="Labutti K."/>
            <person name="Salamov A."/>
            <person name="Andreopoulos B."/>
            <person name="Baker S."/>
            <person name="Barry K."/>
            <person name="Bills G."/>
            <person name="Bluhm B."/>
            <person name="Cannon C."/>
            <person name="Castanera R."/>
            <person name="Culley D."/>
            <person name="Daum C."/>
            <person name="Ezra D."/>
            <person name="Gonzalez J."/>
            <person name="Henrissat B."/>
            <person name="Kuo A."/>
            <person name="Liang C."/>
            <person name="Lipzen A."/>
            <person name="Lutzoni F."/>
            <person name="Magnuson J."/>
            <person name="Mondo S."/>
            <person name="Nolan M."/>
            <person name="Ohm R."/>
            <person name="Pangilinan J."/>
            <person name="Park H.-J."/>
            <person name="Ramirez L."/>
            <person name="Alfaro M."/>
            <person name="Sun H."/>
            <person name="Tritt A."/>
            <person name="Yoshinaga Y."/>
            <person name="Zwiers L.-H."/>
            <person name="Turgeon B."/>
            <person name="Goodwin S."/>
            <person name="Spatafora J."/>
            <person name="Crous P."/>
            <person name="Grigoriev I."/>
        </authorList>
    </citation>
    <scope>NUCLEOTIDE SEQUENCE</scope>
    <source>
        <strain evidence="2">CBS 262.69</strain>
    </source>
</reference>
<dbReference type="PANTHER" id="PTHR34846:SF11">
    <property type="entry name" value="4-CARBOXYMUCONOLACTONE DECARBOXYLASE FAMILY PROTEIN (AFU_ORTHOLOGUE AFUA_6G11590)"/>
    <property type="match status" value="1"/>
</dbReference>
<gene>
    <name evidence="2" type="ORF">EJ06DRAFT_494666</name>
</gene>
<dbReference type="InterPro" id="IPR029032">
    <property type="entry name" value="AhpD-like"/>
</dbReference>
<dbReference type="InterPro" id="IPR003779">
    <property type="entry name" value="CMD-like"/>
</dbReference>
<dbReference type="Pfam" id="PF02627">
    <property type="entry name" value="CMD"/>
    <property type="match status" value="1"/>
</dbReference>
<keyword evidence="3" id="KW-1185">Reference proteome</keyword>
<dbReference type="Gene3D" id="1.20.1290.10">
    <property type="entry name" value="AhpD-like"/>
    <property type="match status" value="1"/>
</dbReference>
<dbReference type="AlphaFoldDB" id="A0A6G1HV58"/>
<dbReference type="Proteomes" id="UP000799640">
    <property type="component" value="Unassembled WGS sequence"/>
</dbReference>
<organism evidence="2 3">
    <name type="scientific">Trichodelitschia bisporula</name>
    <dbReference type="NCBI Taxonomy" id="703511"/>
    <lineage>
        <taxon>Eukaryota</taxon>
        <taxon>Fungi</taxon>
        <taxon>Dikarya</taxon>
        <taxon>Ascomycota</taxon>
        <taxon>Pezizomycotina</taxon>
        <taxon>Dothideomycetes</taxon>
        <taxon>Dothideomycetes incertae sedis</taxon>
        <taxon>Phaeotrichales</taxon>
        <taxon>Phaeotrichaceae</taxon>
        <taxon>Trichodelitschia</taxon>
    </lineage>
</organism>
<dbReference type="SUPFAM" id="SSF69118">
    <property type="entry name" value="AhpD-like"/>
    <property type="match status" value="1"/>
</dbReference>